<dbReference type="SUPFAM" id="SSF52540">
    <property type="entry name" value="P-loop containing nucleoside triphosphate hydrolases"/>
    <property type="match status" value="1"/>
</dbReference>
<evidence type="ECO:0000313" key="2">
    <source>
        <dbReference type="EMBL" id="SFB22314.1"/>
    </source>
</evidence>
<organism evidence="2 3">
    <name type="scientific">Flavobacterium swingsii</name>
    <dbReference type="NCBI Taxonomy" id="498292"/>
    <lineage>
        <taxon>Bacteria</taxon>
        <taxon>Pseudomonadati</taxon>
        <taxon>Bacteroidota</taxon>
        <taxon>Flavobacteriia</taxon>
        <taxon>Flavobacteriales</taxon>
        <taxon>Flavobacteriaceae</taxon>
        <taxon>Flavobacterium</taxon>
    </lineage>
</organism>
<dbReference type="InterPro" id="IPR038727">
    <property type="entry name" value="NadR/Ttd14_AAA_dom"/>
</dbReference>
<dbReference type="Gene3D" id="3.40.50.300">
    <property type="entry name" value="P-loop containing nucleotide triphosphate hydrolases"/>
    <property type="match status" value="1"/>
</dbReference>
<dbReference type="Proteomes" id="UP000199604">
    <property type="component" value="Unassembled WGS sequence"/>
</dbReference>
<dbReference type="AlphaFoldDB" id="A0A1I0Z9N1"/>
<dbReference type="Pfam" id="PF13521">
    <property type="entry name" value="AAA_28"/>
    <property type="match status" value="1"/>
</dbReference>
<dbReference type="EMBL" id="FOJT01000005">
    <property type="protein sequence ID" value="SFB22314.1"/>
    <property type="molecule type" value="Genomic_DNA"/>
</dbReference>
<proteinExistence type="predicted"/>
<feature type="domain" description="NadR/Ttd14 AAA" evidence="1">
    <location>
        <begin position="13"/>
        <end position="176"/>
    </location>
</feature>
<dbReference type="InterPro" id="IPR027417">
    <property type="entry name" value="P-loop_NTPase"/>
</dbReference>
<sequence length="184" mass="21288">MPLISKKVQKEIVVIIGGPGTGKTTIIDGLLAKGYCCYPEISREVILEAKKEGIEQLFLENPLLFSELLLEGRKKQFVNAQNEPHDVVFLDRGIPDVLAYMHYIGDSYPAFFDTACRNNTYTKIFILPPWEDIYIADNERYENYEQAKLIYNHLVETYEKYGYNLIEVPKDSVDNRILFILEQI</sequence>
<evidence type="ECO:0000259" key="1">
    <source>
        <dbReference type="Pfam" id="PF13521"/>
    </source>
</evidence>
<keyword evidence="3" id="KW-1185">Reference proteome</keyword>
<protein>
    <submittedName>
        <fullName evidence="2">Predicted ATPase</fullName>
    </submittedName>
</protein>
<reference evidence="3" key="1">
    <citation type="submission" date="2016-10" db="EMBL/GenBank/DDBJ databases">
        <authorList>
            <person name="Varghese N."/>
            <person name="Submissions S."/>
        </authorList>
    </citation>
    <scope>NUCLEOTIDE SEQUENCE [LARGE SCALE GENOMIC DNA]</scope>
    <source>
        <strain evidence="3">DSM 21789</strain>
    </source>
</reference>
<gene>
    <name evidence="2" type="ORF">SAMN05660845_2120</name>
</gene>
<name>A0A1I0Z9N1_9FLAO</name>
<accession>A0A1I0Z9N1</accession>
<dbReference type="STRING" id="498292.SAMN05660845_2120"/>
<evidence type="ECO:0000313" key="3">
    <source>
        <dbReference type="Proteomes" id="UP000199604"/>
    </source>
</evidence>